<dbReference type="EMBL" id="AAPJ01000003">
    <property type="protein sequence ID" value="EAS49858.1"/>
    <property type="molecule type" value="Genomic_DNA"/>
</dbReference>
<sequence length="269" mass="27269">MLELADISVSLSGRTILDGVSLAVAPGECVAVIGANGAGKSTLLKVLSGQMRPDRGAARLDGCAMGDISAAALSRRRAVVAQSVALAFPFTAAEIVGFGAEAGGALGRRRDAIAAAALAQVDMAGHATRLVPSLSGGEAQRVHLARAIAQLEAAMETTAGKSADGHYLLLDEPTASLDLRHQVETLSLARRLAGRGIGVIVVLHDLNLAALASDRIVALKYGRVLANGPVGTVVDDALVDAVYGIALPVGRTPPNLPFVLPQTAPTGAA</sequence>
<dbReference type="HOGENOM" id="CLU_000604_1_11_5"/>
<keyword evidence="4" id="KW-1278">Translocase</keyword>
<evidence type="ECO:0000256" key="5">
    <source>
        <dbReference type="ARBA" id="ARBA00037066"/>
    </source>
</evidence>
<accession>Q1YJA9</accession>
<evidence type="ECO:0000313" key="8">
    <source>
        <dbReference type="Proteomes" id="UP000000321"/>
    </source>
</evidence>
<evidence type="ECO:0000313" key="7">
    <source>
        <dbReference type="EMBL" id="EAS49858.1"/>
    </source>
</evidence>
<dbReference type="BioCyc" id="AURANTIMONAS:SI859A1_01210-MONOMER"/>
<keyword evidence="3 7" id="KW-0067">ATP-binding</keyword>
<evidence type="ECO:0000259" key="6">
    <source>
        <dbReference type="PROSITE" id="PS50893"/>
    </source>
</evidence>
<dbReference type="GO" id="GO:0005524">
    <property type="term" value="F:ATP binding"/>
    <property type="evidence" value="ECO:0007669"/>
    <property type="project" value="UniProtKB-KW"/>
</dbReference>
<evidence type="ECO:0000256" key="2">
    <source>
        <dbReference type="ARBA" id="ARBA00022741"/>
    </source>
</evidence>
<dbReference type="PROSITE" id="PS50893">
    <property type="entry name" value="ABC_TRANSPORTER_2"/>
    <property type="match status" value="1"/>
</dbReference>
<keyword evidence="2" id="KW-0547">Nucleotide-binding</keyword>
<dbReference type="Gene3D" id="3.40.50.300">
    <property type="entry name" value="P-loop containing nucleotide triphosphate hydrolases"/>
    <property type="match status" value="1"/>
</dbReference>
<dbReference type="Proteomes" id="UP000000321">
    <property type="component" value="Unassembled WGS sequence"/>
</dbReference>
<dbReference type="InterPro" id="IPR003593">
    <property type="entry name" value="AAA+_ATPase"/>
</dbReference>
<dbReference type="Pfam" id="PF00005">
    <property type="entry name" value="ABC_tran"/>
    <property type="match status" value="1"/>
</dbReference>
<dbReference type="OrthoDB" id="9810077at2"/>
<name>Q1YJA9_AURMS</name>
<dbReference type="PANTHER" id="PTHR42794">
    <property type="entry name" value="HEMIN IMPORT ATP-BINDING PROTEIN HMUV"/>
    <property type="match status" value="1"/>
</dbReference>
<keyword evidence="8" id="KW-1185">Reference proteome</keyword>
<dbReference type="GO" id="GO:0016887">
    <property type="term" value="F:ATP hydrolysis activity"/>
    <property type="evidence" value="ECO:0007669"/>
    <property type="project" value="InterPro"/>
</dbReference>
<comment type="caution">
    <text evidence="7">The sequence shown here is derived from an EMBL/GenBank/DDBJ whole genome shotgun (WGS) entry which is preliminary data.</text>
</comment>
<dbReference type="SMART" id="SM00382">
    <property type="entry name" value="AAA"/>
    <property type="match status" value="1"/>
</dbReference>
<evidence type="ECO:0000256" key="3">
    <source>
        <dbReference type="ARBA" id="ARBA00022840"/>
    </source>
</evidence>
<dbReference type="SUPFAM" id="SSF52540">
    <property type="entry name" value="P-loop containing nucleoside triphosphate hydrolases"/>
    <property type="match status" value="1"/>
</dbReference>
<evidence type="ECO:0000256" key="4">
    <source>
        <dbReference type="ARBA" id="ARBA00022967"/>
    </source>
</evidence>
<dbReference type="PANTHER" id="PTHR42794:SF1">
    <property type="entry name" value="HEMIN IMPORT ATP-BINDING PROTEIN HMUV"/>
    <property type="match status" value="1"/>
</dbReference>
<dbReference type="CDD" id="cd03214">
    <property type="entry name" value="ABC_Iron-Siderophores_B12_Hemin"/>
    <property type="match status" value="1"/>
</dbReference>
<dbReference type="InterPro" id="IPR027417">
    <property type="entry name" value="P-loop_NTPase"/>
</dbReference>
<feature type="domain" description="ABC transporter" evidence="6">
    <location>
        <begin position="2"/>
        <end position="246"/>
    </location>
</feature>
<evidence type="ECO:0000256" key="1">
    <source>
        <dbReference type="ARBA" id="ARBA00022448"/>
    </source>
</evidence>
<protein>
    <submittedName>
        <fullName evidence="7">Putative ABC transporter ATP-binding protein-ferric iron transport</fullName>
    </submittedName>
</protein>
<comment type="function">
    <text evidence="5">Part of the ABC transporter complex HmuTUV involved in hemin import. Responsible for energy coupling to the transport system.</text>
</comment>
<keyword evidence="1" id="KW-0813">Transport</keyword>
<dbReference type="RefSeq" id="WP_009209072.1">
    <property type="nucleotide sequence ID" value="NZ_BBWP01000032.1"/>
</dbReference>
<dbReference type="AlphaFoldDB" id="Q1YJA9"/>
<dbReference type="InterPro" id="IPR003439">
    <property type="entry name" value="ABC_transporter-like_ATP-bd"/>
</dbReference>
<dbReference type="NCBIfam" id="NF010068">
    <property type="entry name" value="PRK13548.1"/>
    <property type="match status" value="1"/>
</dbReference>
<proteinExistence type="predicted"/>
<organism evidence="7 8">
    <name type="scientific">Aurantimonas manganoxydans (strain ATCC BAA-1229 / DSM 21871 / SI85-9A1)</name>
    <dbReference type="NCBI Taxonomy" id="287752"/>
    <lineage>
        <taxon>Bacteria</taxon>
        <taxon>Pseudomonadati</taxon>
        <taxon>Pseudomonadota</taxon>
        <taxon>Alphaproteobacteria</taxon>
        <taxon>Hyphomicrobiales</taxon>
        <taxon>Aurantimonadaceae</taxon>
        <taxon>Aurantimonas</taxon>
    </lineage>
</organism>
<reference evidence="7 8" key="1">
    <citation type="journal article" date="2008" name="Appl. Environ. Microbiol.">
        <title>Genomic insights into Mn(II) oxidation by the marine alphaproteobacterium Aurantimonas sp. strain SI85-9A1.</title>
        <authorList>
            <person name="Dick G.J."/>
            <person name="Podell S."/>
            <person name="Johnson H.A."/>
            <person name="Rivera-Espinoza Y."/>
            <person name="Bernier-Latmani R."/>
            <person name="McCarthy J.K."/>
            <person name="Torpey J.W."/>
            <person name="Clement B.G."/>
            <person name="Gaasterland T."/>
            <person name="Tebo B.M."/>
        </authorList>
    </citation>
    <scope>NUCLEOTIDE SEQUENCE [LARGE SCALE GENOMIC DNA]</scope>
    <source>
        <strain evidence="7 8">SI85-9A1</strain>
    </source>
</reference>
<gene>
    <name evidence="7" type="ORF">SI859A1_01210</name>
</gene>